<comment type="caution">
    <text evidence="7">The sequence shown here is derived from an EMBL/GenBank/DDBJ whole genome shotgun (WGS) entry which is preliminary data.</text>
</comment>
<keyword evidence="3" id="KW-0378">Hydrolase</keyword>
<evidence type="ECO:0000256" key="2">
    <source>
        <dbReference type="ARBA" id="ARBA00022840"/>
    </source>
</evidence>
<dbReference type="Proteomes" id="UP001642409">
    <property type="component" value="Unassembled WGS sequence"/>
</dbReference>
<dbReference type="PANTHER" id="PTHR23305:SF11">
    <property type="entry name" value="OBG-LIKE ATPASE 1"/>
    <property type="match status" value="1"/>
</dbReference>
<dbReference type="InterPro" id="IPR027417">
    <property type="entry name" value="P-loop_NTPase"/>
</dbReference>
<comment type="similarity">
    <text evidence="3">Belongs to the TRAFAC class OBG-HflX-like GTPase superfamily. OBG GTPase family. YchF/OLA1 subfamily.</text>
</comment>
<dbReference type="GO" id="GO:0005525">
    <property type="term" value="F:GTP binding"/>
    <property type="evidence" value="ECO:0007669"/>
    <property type="project" value="InterPro"/>
</dbReference>
<dbReference type="InterPro" id="IPR023192">
    <property type="entry name" value="TGS-like_dom_sf"/>
</dbReference>
<dbReference type="EMBL" id="CATOUU010000464">
    <property type="protein sequence ID" value="CAI9930469.1"/>
    <property type="molecule type" value="Genomic_DNA"/>
</dbReference>
<evidence type="ECO:0000313" key="10">
    <source>
        <dbReference type="EMBL" id="CAL6100826.1"/>
    </source>
</evidence>
<keyword evidence="2 3" id="KW-0067">ATP-binding</keyword>
<dbReference type="InterPro" id="IPR041706">
    <property type="entry name" value="YchF_N"/>
</dbReference>
<reference evidence="7" key="1">
    <citation type="submission" date="2023-06" db="EMBL/GenBank/DDBJ databases">
        <authorList>
            <person name="Kurt Z."/>
        </authorList>
    </citation>
    <scope>NUCLEOTIDE SEQUENCE</scope>
</reference>
<reference evidence="8 11" key="2">
    <citation type="submission" date="2024-07" db="EMBL/GenBank/DDBJ databases">
        <authorList>
            <person name="Akdeniz Z."/>
        </authorList>
    </citation>
    <scope>NUCLEOTIDE SEQUENCE [LARGE SCALE GENOMIC DNA]</scope>
</reference>
<sequence>MAPKKNVEEPNMQLALLGRAKNSLQMGIVGLPNIGKSLTFSVLTQVAVPSENYPFCTIDPNLARVAIPDKRFDWLCDYYKPASKVPAYLDVVDIAGLIKGASEGQGLGNAFLSNIKSCDGIFHIIRVFEEMDIVHVEGDIDPVRDMDVIEDELRFKDIQIMENQVQDCTNKMNKGMDKNAKDLLPILQKILTMLKEKKYLYIQEWKENEIKVLNELQLLTCKPVVYLINMSEKDFIRQKNKHLNRIAEYIKQKHPEATMIPYSATLEAKLLKMNKDEKKAHLASLGEGVKSQLDKIIKTGYKELNLIHYFTSGTDEVRCWTLRKFTKAPDAAGIIHTDFHDFFICAEVFKFDDLKELGSEQEVKAQGKVLTQGKQYIVEDGDIMYFKHNAKGGASKKK</sequence>
<dbReference type="EMBL" id="CAXDID020000534">
    <property type="protein sequence ID" value="CAL6100826.1"/>
    <property type="molecule type" value="Genomic_DNA"/>
</dbReference>
<dbReference type="InterPro" id="IPR012676">
    <property type="entry name" value="TGS-like"/>
</dbReference>
<keyword evidence="1 3" id="KW-0547">Nucleotide-binding</keyword>
<evidence type="ECO:0000256" key="3">
    <source>
        <dbReference type="HAMAP-Rule" id="MF_03167"/>
    </source>
</evidence>
<dbReference type="PIRSF" id="PIRSF006641">
    <property type="entry name" value="CHP00092"/>
    <property type="match status" value="1"/>
</dbReference>
<dbReference type="AlphaFoldDB" id="A0AA86P4W5"/>
<dbReference type="EMBL" id="CATOUU010000051">
    <property type="protein sequence ID" value="CAI9914450.1"/>
    <property type="molecule type" value="Genomic_DNA"/>
</dbReference>
<dbReference type="SUPFAM" id="SSF52540">
    <property type="entry name" value="P-loop containing nucleoside triphosphate hydrolases"/>
    <property type="match status" value="1"/>
</dbReference>
<dbReference type="FunFam" id="3.10.20.30:FF:000001">
    <property type="entry name" value="Ribosome-binding ATPase YchF"/>
    <property type="match status" value="1"/>
</dbReference>
<dbReference type="GO" id="GO:0043023">
    <property type="term" value="F:ribosomal large subunit binding"/>
    <property type="evidence" value="ECO:0007669"/>
    <property type="project" value="UniProtKB-UniRule"/>
</dbReference>
<dbReference type="Gene3D" id="1.10.150.300">
    <property type="entry name" value="TGS-like domain"/>
    <property type="match status" value="1"/>
</dbReference>
<dbReference type="Gene3D" id="3.10.20.30">
    <property type="match status" value="1"/>
</dbReference>
<dbReference type="PRINTS" id="PR00326">
    <property type="entry name" value="GTP1OBG"/>
</dbReference>
<dbReference type="FunFam" id="1.10.150.300:FF:000001">
    <property type="entry name" value="Ribosome-binding ATPase YchF"/>
    <property type="match status" value="1"/>
</dbReference>
<dbReference type="SUPFAM" id="SSF81271">
    <property type="entry name" value="TGS-like"/>
    <property type="match status" value="1"/>
</dbReference>
<proteinExistence type="inferred from homology"/>
<dbReference type="EMBL" id="CAXDID020000363">
    <property type="protein sequence ID" value="CAL6082282.1"/>
    <property type="molecule type" value="Genomic_DNA"/>
</dbReference>
<dbReference type="GO" id="GO:0005737">
    <property type="term" value="C:cytoplasm"/>
    <property type="evidence" value="ECO:0007669"/>
    <property type="project" value="UniProtKB-SubCell"/>
</dbReference>
<dbReference type="EMBL" id="CATOUU010000021">
    <property type="protein sequence ID" value="CAI9913240.1"/>
    <property type="molecule type" value="Genomic_DNA"/>
</dbReference>
<evidence type="ECO:0000313" key="6">
    <source>
        <dbReference type="EMBL" id="CAI9914450.1"/>
    </source>
</evidence>
<comment type="subcellular location">
    <subcellularLocation>
        <location evidence="3">Cytoplasm</location>
    </subcellularLocation>
</comment>
<comment type="subunit">
    <text evidence="3">Monomer.</text>
</comment>
<evidence type="ECO:0000313" key="5">
    <source>
        <dbReference type="EMBL" id="CAI9913240.1"/>
    </source>
</evidence>
<accession>A0AA86P4W5</accession>
<dbReference type="Pfam" id="PF06071">
    <property type="entry name" value="YchF-GTPase_C"/>
    <property type="match status" value="1"/>
</dbReference>
<dbReference type="InterPro" id="IPR012675">
    <property type="entry name" value="Beta-grasp_dom_sf"/>
</dbReference>
<dbReference type="PANTHER" id="PTHR23305">
    <property type="entry name" value="OBG GTPASE FAMILY"/>
    <property type="match status" value="1"/>
</dbReference>
<evidence type="ECO:0000313" key="9">
    <source>
        <dbReference type="EMBL" id="CAL6082282.1"/>
    </source>
</evidence>
<dbReference type="NCBIfam" id="TIGR00092">
    <property type="entry name" value="redox-regulated ATPase YchF"/>
    <property type="match status" value="1"/>
</dbReference>
<dbReference type="InterPro" id="IPR004396">
    <property type="entry name" value="ATPase_YchF/OLA1"/>
</dbReference>
<evidence type="ECO:0000313" key="7">
    <source>
        <dbReference type="EMBL" id="CAI9930469.1"/>
    </source>
</evidence>
<protein>
    <recommendedName>
        <fullName evidence="3">Obg-like ATPase 1</fullName>
    </recommendedName>
</protein>
<dbReference type="InterPro" id="IPR031167">
    <property type="entry name" value="G_OBG"/>
</dbReference>
<dbReference type="CDD" id="cd01900">
    <property type="entry name" value="YchF"/>
    <property type="match status" value="1"/>
</dbReference>
<dbReference type="HAMAP" id="MF_00944">
    <property type="entry name" value="YchF_OLA1_ATPase"/>
    <property type="match status" value="1"/>
</dbReference>
<keyword evidence="3" id="KW-0963">Cytoplasm</keyword>
<dbReference type="Gene3D" id="3.40.50.300">
    <property type="entry name" value="P-loop containing nucleotide triphosphate hydrolases"/>
    <property type="match status" value="1"/>
</dbReference>
<feature type="domain" description="OBG-type G" evidence="4">
    <location>
        <begin position="24"/>
        <end position="282"/>
    </location>
</feature>
<organism evidence="7">
    <name type="scientific">Hexamita inflata</name>
    <dbReference type="NCBI Taxonomy" id="28002"/>
    <lineage>
        <taxon>Eukaryota</taxon>
        <taxon>Metamonada</taxon>
        <taxon>Diplomonadida</taxon>
        <taxon>Hexamitidae</taxon>
        <taxon>Hexamitinae</taxon>
        <taxon>Hexamita</taxon>
    </lineage>
</organism>
<evidence type="ECO:0000313" key="8">
    <source>
        <dbReference type="EMBL" id="CAL5974220.1"/>
    </source>
</evidence>
<dbReference type="GO" id="GO:0005524">
    <property type="term" value="F:ATP binding"/>
    <property type="evidence" value="ECO:0007669"/>
    <property type="project" value="UniProtKB-UniRule"/>
</dbReference>
<dbReference type="EMBL" id="CAXDID020000005">
    <property type="protein sequence ID" value="CAL5974220.1"/>
    <property type="molecule type" value="Genomic_DNA"/>
</dbReference>
<dbReference type="PROSITE" id="PS51710">
    <property type="entry name" value="G_OBG"/>
    <property type="match status" value="1"/>
</dbReference>
<evidence type="ECO:0000259" key="4">
    <source>
        <dbReference type="PROSITE" id="PS51710"/>
    </source>
</evidence>
<comment type="caution">
    <text evidence="3">Lacks conserved residue(s) required for the propagation of feature annotation.</text>
</comment>
<dbReference type="Pfam" id="PF01926">
    <property type="entry name" value="MMR_HSR1"/>
    <property type="match status" value="1"/>
</dbReference>
<dbReference type="InterPro" id="IPR006073">
    <property type="entry name" value="GTP-bd"/>
</dbReference>
<evidence type="ECO:0000256" key="1">
    <source>
        <dbReference type="ARBA" id="ARBA00022741"/>
    </source>
</evidence>
<gene>
    <name evidence="7" type="ORF">HINF_LOCUS18114</name>
    <name evidence="6" type="ORF">HINF_LOCUS2095</name>
    <name evidence="8" type="ORF">HINF_LOCUS2744</name>
    <name evidence="9" type="ORF">HINF_LOCUS61074</name>
    <name evidence="10" type="ORF">HINF_LOCUS70740</name>
    <name evidence="5" type="ORF">HINF_LOCUS885</name>
</gene>
<dbReference type="GO" id="GO:0016887">
    <property type="term" value="F:ATP hydrolysis activity"/>
    <property type="evidence" value="ECO:0007669"/>
    <property type="project" value="UniProtKB-UniRule"/>
</dbReference>
<comment type="function">
    <text evidence="3">Hydrolyzes ATP, and can also hydrolyze GTP with lower efficiency. Has lower affinity for GTP.</text>
</comment>
<dbReference type="InterPro" id="IPR013029">
    <property type="entry name" value="YchF_C"/>
</dbReference>
<feature type="binding site" evidence="3">
    <location>
        <position position="230"/>
    </location>
    <ligand>
        <name>ATP</name>
        <dbReference type="ChEBI" id="CHEBI:30616"/>
    </ligand>
</feature>
<dbReference type="CDD" id="cd04867">
    <property type="entry name" value="TGS_YchF_OLA1"/>
    <property type="match status" value="1"/>
</dbReference>
<keyword evidence="11" id="KW-1185">Reference proteome</keyword>
<evidence type="ECO:0000313" key="11">
    <source>
        <dbReference type="Proteomes" id="UP001642409"/>
    </source>
</evidence>
<name>A0AA86P4W5_9EUKA</name>